<dbReference type="EMBL" id="JAACFV010000058">
    <property type="protein sequence ID" value="KAF7508141.1"/>
    <property type="molecule type" value="Genomic_DNA"/>
</dbReference>
<evidence type="ECO:0000313" key="2">
    <source>
        <dbReference type="Proteomes" id="UP000606974"/>
    </source>
</evidence>
<accession>A0A8H7AJB0</accession>
<dbReference type="AlphaFoldDB" id="A0A8H7AJB0"/>
<protein>
    <submittedName>
        <fullName evidence="1">Uncharacterized protein</fullName>
    </submittedName>
</protein>
<evidence type="ECO:0000313" key="1">
    <source>
        <dbReference type="EMBL" id="KAF7508141.1"/>
    </source>
</evidence>
<proteinExistence type="predicted"/>
<sequence>MLSRKGFGLAASPDISSAIELYKRTHVFTRTLSVFEAPMTLSFLNGQAGRPPPPPPKECHGEDIDQMMILWYSNNPTNPAVIGEREHPKEAHWGARRPKKMPCNVNLTTKENGFLYCNECRLTSRSR</sequence>
<organism evidence="1 2">
    <name type="scientific">Endocarpon pusillum</name>
    <dbReference type="NCBI Taxonomy" id="364733"/>
    <lineage>
        <taxon>Eukaryota</taxon>
        <taxon>Fungi</taxon>
        <taxon>Dikarya</taxon>
        <taxon>Ascomycota</taxon>
        <taxon>Pezizomycotina</taxon>
        <taxon>Eurotiomycetes</taxon>
        <taxon>Chaetothyriomycetidae</taxon>
        <taxon>Verrucariales</taxon>
        <taxon>Verrucariaceae</taxon>
        <taxon>Endocarpon</taxon>
    </lineage>
</organism>
<keyword evidence="2" id="KW-1185">Reference proteome</keyword>
<comment type="caution">
    <text evidence="1">The sequence shown here is derived from an EMBL/GenBank/DDBJ whole genome shotgun (WGS) entry which is preliminary data.</text>
</comment>
<reference evidence="1" key="1">
    <citation type="submission" date="2020-02" db="EMBL/GenBank/DDBJ databases">
        <authorList>
            <person name="Palmer J.M."/>
        </authorList>
    </citation>
    <scope>NUCLEOTIDE SEQUENCE</scope>
    <source>
        <strain evidence="1">EPUS1.4</strain>
        <tissue evidence="1">Thallus</tissue>
    </source>
</reference>
<gene>
    <name evidence="1" type="ORF">GJ744_009582</name>
</gene>
<dbReference type="Proteomes" id="UP000606974">
    <property type="component" value="Unassembled WGS sequence"/>
</dbReference>
<name>A0A8H7AJB0_9EURO</name>